<dbReference type="SUPFAM" id="SSF52467">
    <property type="entry name" value="DHS-like NAD/FAD-binding domain"/>
    <property type="match status" value="1"/>
</dbReference>
<evidence type="ECO:0000256" key="1">
    <source>
        <dbReference type="ARBA" id="ARBA00005817"/>
    </source>
</evidence>
<evidence type="ECO:0000256" key="4">
    <source>
        <dbReference type="ARBA" id="ARBA00022827"/>
    </source>
</evidence>
<dbReference type="RefSeq" id="WP_152948041.1">
    <property type="nucleotide sequence ID" value="NZ_WHYR01000055.1"/>
</dbReference>
<dbReference type="PROSITE" id="PS00696">
    <property type="entry name" value="ETF_ALPHA"/>
    <property type="match status" value="1"/>
</dbReference>
<dbReference type="InterPro" id="IPR001308">
    <property type="entry name" value="ETF_a/FixB"/>
</dbReference>
<keyword evidence="4 6" id="KW-0274">FAD</keyword>
<dbReference type="FunFam" id="3.40.50.1220:FF:000001">
    <property type="entry name" value="Electron transfer flavoprotein, alpha subunit"/>
    <property type="match status" value="1"/>
</dbReference>
<comment type="similarity">
    <text evidence="1">Belongs to the ETF alpha-subunit/FixB family.</text>
</comment>
<protein>
    <submittedName>
        <fullName evidence="8">Electron transfer flavoprotein subunit alpha/FixB family protein</fullName>
    </submittedName>
</protein>
<dbReference type="AlphaFoldDB" id="A0A6N7IWP0"/>
<dbReference type="GO" id="GO:0050660">
    <property type="term" value="F:flavin adenine dinucleotide binding"/>
    <property type="evidence" value="ECO:0007669"/>
    <property type="project" value="InterPro"/>
</dbReference>
<proteinExistence type="inferred from homology"/>
<gene>
    <name evidence="8" type="ORF">GFC01_15165</name>
</gene>
<comment type="caution">
    <text evidence="8">The sequence shown here is derived from an EMBL/GenBank/DDBJ whole genome shotgun (WGS) entry which is preliminary data.</text>
</comment>
<feature type="binding site" evidence="6">
    <location>
        <position position="214"/>
    </location>
    <ligand>
        <name>FAD</name>
        <dbReference type="ChEBI" id="CHEBI:57692"/>
    </ligand>
</feature>
<evidence type="ECO:0000313" key="8">
    <source>
        <dbReference type="EMBL" id="MQL53578.1"/>
    </source>
</evidence>
<feature type="binding site" evidence="6">
    <location>
        <begin position="239"/>
        <end position="240"/>
    </location>
    <ligand>
        <name>FAD</name>
        <dbReference type="ChEBI" id="CHEBI:57692"/>
    </ligand>
</feature>
<sequence>MAKGIWVYAEQKNGQLKKVSLEILGAGRRLADQLGEELCAVLIGKEVAGLAGTLAEYGADKIYVAENDALENYTNDGYSQVLAGLAEEYQPMAILLGYTVLGRDLAARVAQRLGTGLCTDCTGVDLEDGQIIFTRPIYAGKAFVRAACPEARPICATFRPNVLTAAQPQPGRAAEVVMVDARPKDIRQIIKEVVCQVSSRPELTEADIIVSGGRGMKSAENFKILEELADVLGAAVGASRAAVDAGYAPHSMQVGQTGKTVSPVLYIACGISGAIQHLAGMGSSKVIVAINKDPEANIFKVADYGIVGDLFEVVPLLTREFKKLLGDKASC</sequence>
<dbReference type="Pfam" id="PF00766">
    <property type="entry name" value="ETF_alpha"/>
    <property type="match status" value="1"/>
</dbReference>
<dbReference type="PIRSF" id="PIRSF000089">
    <property type="entry name" value="Electra_flavoP_a"/>
    <property type="match status" value="1"/>
</dbReference>
<evidence type="ECO:0000256" key="3">
    <source>
        <dbReference type="ARBA" id="ARBA00022630"/>
    </source>
</evidence>
<dbReference type="InterPro" id="IPR014729">
    <property type="entry name" value="Rossmann-like_a/b/a_fold"/>
</dbReference>
<dbReference type="Pfam" id="PF01012">
    <property type="entry name" value="ETF"/>
    <property type="match status" value="1"/>
</dbReference>
<feature type="domain" description="Electron transfer flavoprotein alpha/beta-subunit N-terminal" evidence="7">
    <location>
        <begin position="5"/>
        <end position="193"/>
    </location>
</feature>
<keyword evidence="5" id="KW-0249">Electron transport</keyword>
<dbReference type="SUPFAM" id="SSF52402">
    <property type="entry name" value="Adenine nucleotide alpha hydrolases-like"/>
    <property type="match status" value="1"/>
</dbReference>
<evidence type="ECO:0000259" key="7">
    <source>
        <dbReference type="SMART" id="SM00893"/>
    </source>
</evidence>
<dbReference type="Proteomes" id="UP000441717">
    <property type="component" value="Unassembled WGS sequence"/>
</dbReference>
<dbReference type="PANTHER" id="PTHR43153:SF1">
    <property type="entry name" value="ELECTRON TRANSFER FLAVOPROTEIN SUBUNIT ALPHA, MITOCHONDRIAL"/>
    <property type="match status" value="1"/>
</dbReference>
<dbReference type="SMART" id="SM00893">
    <property type="entry name" value="ETF"/>
    <property type="match status" value="1"/>
</dbReference>
<reference evidence="8 9" key="1">
    <citation type="submission" date="2019-10" db="EMBL/GenBank/DDBJ databases">
        <title>Comparative genomics of sulfur disproportionating microorganisms.</title>
        <authorList>
            <person name="Ward L.M."/>
            <person name="Bertran E."/>
            <person name="Johnston D."/>
        </authorList>
    </citation>
    <scope>NUCLEOTIDE SEQUENCE [LARGE SCALE GENOMIC DNA]</scope>
    <source>
        <strain evidence="8 9">DSM 14055</strain>
    </source>
</reference>
<dbReference type="Gene3D" id="3.40.50.1220">
    <property type="entry name" value="TPP-binding domain"/>
    <property type="match status" value="1"/>
</dbReference>
<dbReference type="GO" id="GO:0033539">
    <property type="term" value="P:fatty acid beta-oxidation using acyl-CoA dehydrogenase"/>
    <property type="evidence" value="ECO:0007669"/>
    <property type="project" value="TreeGrafter"/>
</dbReference>
<feature type="binding site" evidence="6">
    <location>
        <begin position="270"/>
        <end position="277"/>
    </location>
    <ligand>
        <name>FAD</name>
        <dbReference type="ChEBI" id="CHEBI:57692"/>
    </ligand>
</feature>
<keyword evidence="3" id="KW-0285">Flavoprotein</keyword>
<evidence type="ECO:0000256" key="5">
    <source>
        <dbReference type="ARBA" id="ARBA00022982"/>
    </source>
</evidence>
<comment type="cofactor">
    <cofactor evidence="6">
        <name>FAD</name>
        <dbReference type="ChEBI" id="CHEBI:57692"/>
    </cofactor>
    <text evidence="6">Binds 1 FAD per dimer.</text>
</comment>
<dbReference type="GO" id="GO:0009055">
    <property type="term" value="F:electron transfer activity"/>
    <property type="evidence" value="ECO:0007669"/>
    <property type="project" value="InterPro"/>
</dbReference>
<accession>A0A6N7IWP0</accession>
<organism evidence="8 9">
    <name type="scientific">Desulfofundulus thermobenzoicus</name>
    <dbReference type="NCBI Taxonomy" id="29376"/>
    <lineage>
        <taxon>Bacteria</taxon>
        <taxon>Bacillati</taxon>
        <taxon>Bacillota</taxon>
        <taxon>Clostridia</taxon>
        <taxon>Eubacteriales</taxon>
        <taxon>Peptococcaceae</taxon>
        <taxon>Desulfofundulus</taxon>
    </lineage>
</organism>
<dbReference type="CDD" id="cd01715">
    <property type="entry name" value="ETF_alpha"/>
    <property type="match status" value="1"/>
</dbReference>
<evidence type="ECO:0000256" key="6">
    <source>
        <dbReference type="PIRSR" id="PIRSR000089-1"/>
    </source>
</evidence>
<dbReference type="InterPro" id="IPR014730">
    <property type="entry name" value="ETF_a/b_N"/>
</dbReference>
<keyword evidence="9" id="KW-1185">Reference proteome</keyword>
<evidence type="ECO:0000256" key="2">
    <source>
        <dbReference type="ARBA" id="ARBA00022448"/>
    </source>
</evidence>
<keyword evidence="2" id="KW-0813">Transport</keyword>
<dbReference type="InterPro" id="IPR029035">
    <property type="entry name" value="DHS-like_NAD/FAD-binding_dom"/>
</dbReference>
<dbReference type="EMBL" id="WHYR01000055">
    <property type="protein sequence ID" value="MQL53578.1"/>
    <property type="molecule type" value="Genomic_DNA"/>
</dbReference>
<dbReference type="InterPro" id="IPR033947">
    <property type="entry name" value="ETF_alpha_N"/>
</dbReference>
<name>A0A6N7IWP0_9FIRM</name>
<dbReference type="OrthoDB" id="9770286at2"/>
<feature type="binding site" evidence="6">
    <location>
        <position position="291"/>
    </location>
    <ligand>
        <name>FAD</name>
        <dbReference type="ChEBI" id="CHEBI:57692"/>
    </ligand>
</feature>
<evidence type="ECO:0000313" key="9">
    <source>
        <dbReference type="Proteomes" id="UP000441717"/>
    </source>
</evidence>
<dbReference type="Gene3D" id="3.40.50.620">
    <property type="entry name" value="HUPs"/>
    <property type="match status" value="1"/>
</dbReference>
<feature type="binding site" evidence="6">
    <location>
        <begin position="253"/>
        <end position="257"/>
    </location>
    <ligand>
        <name>FAD</name>
        <dbReference type="ChEBI" id="CHEBI:57692"/>
    </ligand>
</feature>
<dbReference type="PANTHER" id="PTHR43153">
    <property type="entry name" value="ELECTRON TRANSFER FLAVOPROTEIN ALPHA"/>
    <property type="match status" value="1"/>
</dbReference>
<dbReference type="InterPro" id="IPR018206">
    <property type="entry name" value="ETF_asu_C_CS"/>
</dbReference>
<dbReference type="InterPro" id="IPR014731">
    <property type="entry name" value="ETF_asu_C"/>
</dbReference>